<accession>A0AAV4WPE6</accession>
<organism evidence="1 2">
    <name type="scientific">Caerostris extrusa</name>
    <name type="common">Bark spider</name>
    <name type="synonym">Caerostris bankana</name>
    <dbReference type="NCBI Taxonomy" id="172846"/>
    <lineage>
        <taxon>Eukaryota</taxon>
        <taxon>Metazoa</taxon>
        <taxon>Ecdysozoa</taxon>
        <taxon>Arthropoda</taxon>
        <taxon>Chelicerata</taxon>
        <taxon>Arachnida</taxon>
        <taxon>Araneae</taxon>
        <taxon>Araneomorphae</taxon>
        <taxon>Entelegynae</taxon>
        <taxon>Araneoidea</taxon>
        <taxon>Araneidae</taxon>
        <taxon>Caerostris</taxon>
    </lineage>
</organism>
<name>A0AAV4WPE6_CAEEX</name>
<proteinExistence type="predicted"/>
<sequence length="94" mass="11005">MAFDDARFPVRGLEQDRSFLRQEVERERRKERKKWGVRHALKVRQFVRKLFAVIIAVSNGGELPKLIDGRDEIMQECFSSNGRFRIIALQSVTA</sequence>
<gene>
    <name evidence="1" type="ORF">CEXT_676161</name>
</gene>
<dbReference type="EMBL" id="BPLR01016531">
    <property type="protein sequence ID" value="GIY84567.1"/>
    <property type="molecule type" value="Genomic_DNA"/>
</dbReference>
<evidence type="ECO:0000313" key="2">
    <source>
        <dbReference type="Proteomes" id="UP001054945"/>
    </source>
</evidence>
<evidence type="ECO:0000313" key="1">
    <source>
        <dbReference type="EMBL" id="GIY84567.1"/>
    </source>
</evidence>
<comment type="caution">
    <text evidence="1">The sequence shown here is derived from an EMBL/GenBank/DDBJ whole genome shotgun (WGS) entry which is preliminary data.</text>
</comment>
<keyword evidence="2" id="KW-1185">Reference proteome</keyword>
<dbReference type="AlphaFoldDB" id="A0AAV4WPE6"/>
<protein>
    <submittedName>
        <fullName evidence="1">Uncharacterized protein</fullName>
    </submittedName>
</protein>
<dbReference type="Proteomes" id="UP001054945">
    <property type="component" value="Unassembled WGS sequence"/>
</dbReference>
<reference evidence="1 2" key="1">
    <citation type="submission" date="2021-06" db="EMBL/GenBank/DDBJ databases">
        <title>Caerostris extrusa draft genome.</title>
        <authorList>
            <person name="Kono N."/>
            <person name="Arakawa K."/>
        </authorList>
    </citation>
    <scope>NUCLEOTIDE SEQUENCE [LARGE SCALE GENOMIC DNA]</scope>
</reference>